<evidence type="ECO:0000256" key="11">
    <source>
        <dbReference type="ARBA" id="ARBA00023011"/>
    </source>
</evidence>
<evidence type="ECO:0000256" key="16">
    <source>
        <dbReference type="ARBA" id="ARBA00038851"/>
    </source>
</evidence>
<evidence type="ECO:0000256" key="2">
    <source>
        <dbReference type="ARBA" id="ARBA00005402"/>
    </source>
</evidence>
<keyword evidence="4" id="KW-0153">Cholesterol metabolism</keyword>
<dbReference type="EC" id="1.3.1.21" evidence="16"/>
<dbReference type="Gene3D" id="1.20.120.1630">
    <property type="match status" value="1"/>
</dbReference>
<keyword evidence="15 18" id="KW-0753">Steroid metabolism</keyword>
<evidence type="ECO:0000256" key="12">
    <source>
        <dbReference type="ARBA" id="ARBA00023098"/>
    </source>
</evidence>
<keyword evidence="3 18" id="KW-0444">Lipid biosynthesis</keyword>
<feature type="transmembrane region" description="Helical" evidence="18">
    <location>
        <begin position="6"/>
        <end position="27"/>
    </location>
</feature>
<keyword evidence="12 18" id="KW-0443">Lipid metabolism</keyword>
<evidence type="ECO:0000313" key="19">
    <source>
        <dbReference type="EMBL" id="KAK7409141.1"/>
    </source>
</evidence>
<evidence type="ECO:0000256" key="4">
    <source>
        <dbReference type="ARBA" id="ARBA00022548"/>
    </source>
</evidence>
<keyword evidence="5 18" id="KW-0812">Transmembrane</keyword>
<dbReference type="Proteomes" id="UP001498476">
    <property type="component" value="Unassembled WGS sequence"/>
</dbReference>
<evidence type="ECO:0000256" key="5">
    <source>
        <dbReference type="ARBA" id="ARBA00022692"/>
    </source>
</evidence>
<organism evidence="19 20">
    <name type="scientific">Neonectria punicea</name>
    <dbReference type="NCBI Taxonomy" id="979145"/>
    <lineage>
        <taxon>Eukaryota</taxon>
        <taxon>Fungi</taxon>
        <taxon>Dikarya</taxon>
        <taxon>Ascomycota</taxon>
        <taxon>Pezizomycotina</taxon>
        <taxon>Sordariomycetes</taxon>
        <taxon>Hypocreomycetidae</taxon>
        <taxon>Hypocreales</taxon>
        <taxon>Nectriaceae</taxon>
        <taxon>Neonectria</taxon>
    </lineage>
</organism>
<evidence type="ECO:0000256" key="8">
    <source>
        <dbReference type="ARBA" id="ARBA00022955"/>
    </source>
</evidence>
<keyword evidence="6" id="KW-0152">Cholesterol biosynthesis</keyword>
<evidence type="ECO:0000256" key="6">
    <source>
        <dbReference type="ARBA" id="ARBA00022778"/>
    </source>
</evidence>
<proteinExistence type="inferred from homology"/>
<dbReference type="InterPro" id="IPR001171">
    <property type="entry name" value="ERG24_DHCR-like"/>
</dbReference>
<evidence type="ECO:0000256" key="18">
    <source>
        <dbReference type="RuleBase" id="RU369120"/>
    </source>
</evidence>
<protein>
    <recommendedName>
        <fullName evidence="16">7-dehydrocholesterol reductase</fullName>
        <ecNumber evidence="16">1.3.1.21</ecNumber>
    </recommendedName>
    <alternativeName>
        <fullName evidence="17">Sterol Delta(7)-reductase</fullName>
    </alternativeName>
</protein>
<keyword evidence="11 18" id="KW-0756">Sterol biosynthesis</keyword>
<comment type="subcellular location">
    <subcellularLocation>
        <location evidence="1">Membrane</location>
        <topology evidence="1">Multi-pass membrane protein</topology>
    </subcellularLocation>
</comment>
<sequence length="210" mass="24353">MTNSMILAVAFRGIIVFEYFYVEDLFFETLDGAHERFSFYNIYGFAAMMPHLWTLQTQYLALHPVHLSVPVVISVTALFALGWALNHYANEQKNLSRRTAGKCTIWGEDARFLEAKYQTGDGKTHRTVLLCSGWWGIVRHANYVGSLLYTLAACMTCGTDHLFPYTEFIILAFTVIHRCFRDEARCRQKYGETWDEYCQIVKWRMIPGVF</sequence>
<evidence type="ECO:0000256" key="3">
    <source>
        <dbReference type="ARBA" id="ARBA00022516"/>
    </source>
</evidence>
<dbReference type="EMBL" id="JAZAVJ010000161">
    <property type="protein sequence ID" value="KAK7409141.1"/>
    <property type="molecule type" value="Genomic_DNA"/>
</dbReference>
<evidence type="ECO:0000256" key="17">
    <source>
        <dbReference type="ARBA" id="ARBA00042688"/>
    </source>
</evidence>
<feature type="transmembrane region" description="Helical" evidence="18">
    <location>
        <begin position="67"/>
        <end position="89"/>
    </location>
</feature>
<keyword evidence="8 18" id="KW-0752">Steroid biosynthesis</keyword>
<dbReference type="Pfam" id="PF01222">
    <property type="entry name" value="ERG4_ERG24"/>
    <property type="match status" value="1"/>
</dbReference>
<evidence type="ECO:0000313" key="20">
    <source>
        <dbReference type="Proteomes" id="UP001498476"/>
    </source>
</evidence>
<evidence type="ECO:0000256" key="7">
    <source>
        <dbReference type="ARBA" id="ARBA00022857"/>
    </source>
</evidence>
<comment type="similarity">
    <text evidence="2 18">Belongs to the ERG4/ERG24 family.</text>
</comment>
<gene>
    <name evidence="19" type="ORF">QQX98_008691</name>
</gene>
<reference evidence="19 20" key="1">
    <citation type="journal article" date="2025" name="Microbiol. Resour. Announc.">
        <title>Draft genome sequences for Neonectria magnoliae and Neonectria punicea, canker pathogens of Liriodendron tulipifera and Acer saccharum in West Virginia.</title>
        <authorList>
            <person name="Petronek H.M."/>
            <person name="Kasson M.T."/>
            <person name="Metheny A.M."/>
            <person name="Stauder C.M."/>
            <person name="Lovett B."/>
            <person name="Lynch S.C."/>
            <person name="Garnas J.R."/>
            <person name="Kasson L.R."/>
            <person name="Stajich J.E."/>
        </authorList>
    </citation>
    <scope>NUCLEOTIDE SEQUENCE [LARGE SCALE GENOMIC DNA]</scope>
    <source>
        <strain evidence="19 20">NRRL 64653</strain>
    </source>
</reference>
<evidence type="ECO:0000256" key="10">
    <source>
        <dbReference type="ARBA" id="ARBA00023002"/>
    </source>
</evidence>
<evidence type="ECO:0000256" key="9">
    <source>
        <dbReference type="ARBA" id="ARBA00022989"/>
    </source>
</evidence>
<evidence type="ECO:0000256" key="14">
    <source>
        <dbReference type="ARBA" id="ARBA00023166"/>
    </source>
</evidence>
<keyword evidence="14 18" id="KW-1207">Sterol metabolism</keyword>
<comment type="caution">
    <text evidence="18">Lacks conserved residue(s) required for the propagation of feature annotation.</text>
</comment>
<dbReference type="PANTHER" id="PTHR21257:SF38">
    <property type="entry name" value="7-DEHYDROCHOLESTEROL REDUCTASE"/>
    <property type="match status" value="1"/>
</dbReference>
<comment type="caution">
    <text evidence="19">The sequence shown here is derived from an EMBL/GenBank/DDBJ whole genome shotgun (WGS) entry which is preliminary data.</text>
</comment>
<keyword evidence="13 18" id="KW-0472">Membrane</keyword>
<keyword evidence="10 18" id="KW-0560">Oxidoreductase</keyword>
<evidence type="ECO:0000256" key="13">
    <source>
        <dbReference type="ARBA" id="ARBA00023136"/>
    </source>
</evidence>
<keyword evidence="7" id="KW-0521">NADP</keyword>
<evidence type="ECO:0000256" key="15">
    <source>
        <dbReference type="ARBA" id="ARBA00023221"/>
    </source>
</evidence>
<keyword evidence="20" id="KW-1185">Reference proteome</keyword>
<accession>A0ABR1GUH5</accession>
<name>A0ABR1GUH5_9HYPO</name>
<keyword evidence="9 18" id="KW-1133">Transmembrane helix</keyword>
<evidence type="ECO:0000256" key="1">
    <source>
        <dbReference type="ARBA" id="ARBA00004141"/>
    </source>
</evidence>
<dbReference type="PANTHER" id="PTHR21257">
    <property type="entry name" value="DELTA(14)-STEROL REDUCTASE"/>
    <property type="match status" value="1"/>
</dbReference>